<reference evidence="3 4" key="1">
    <citation type="submission" date="2022-11" db="EMBL/GenBank/DDBJ databases">
        <title>Viruses from the air-sea interface of a natural surface slick.</title>
        <authorList>
            <person name="Rahlff J."/>
            <person name="Holmfeldt K."/>
        </authorList>
    </citation>
    <scope>NUCLEOTIDE SEQUENCE [LARGE SCALE GENOMIC DNA]</scope>
    <source>
        <strain evidence="3 4">SMS4</strain>
    </source>
</reference>
<keyword evidence="4" id="KW-1185">Reference proteome</keyword>
<comment type="caution">
    <text evidence="3">The sequence shown here is derived from an EMBL/GenBank/DDBJ whole genome shotgun (WGS) entry which is preliminary data.</text>
</comment>
<keyword evidence="2" id="KW-0812">Transmembrane</keyword>
<keyword evidence="2" id="KW-0472">Membrane</keyword>
<dbReference type="InterPro" id="IPR021382">
    <property type="entry name" value="DUF3014"/>
</dbReference>
<proteinExistence type="predicted"/>
<evidence type="ECO:0000313" key="3">
    <source>
        <dbReference type="EMBL" id="MDP5135930.1"/>
    </source>
</evidence>
<organism evidence="3 4">
    <name type="scientific">Rheinheimera baltica</name>
    <dbReference type="NCBI Taxonomy" id="67576"/>
    <lineage>
        <taxon>Bacteria</taxon>
        <taxon>Pseudomonadati</taxon>
        <taxon>Pseudomonadota</taxon>
        <taxon>Gammaproteobacteria</taxon>
        <taxon>Chromatiales</taxon>
        <taxon>Chromatiaceae</taxon>
        <taxon>Rheinheimera</taxon>
    </lineage>
</organism>
<feature type="region of interest" description="Disordered" evidence="1">
    <location>
        <begin position="77"/>
        <end position="98"/>
    </location>
</feature>
<dbReference type="RefSeq" id="WP_305975114.1">
    <property type="nucleotide sequence ID" value="NZ_JAPJDZ010000015.1"/>
</dbReference>
<evidence type="ECO:0000256" key="1">
    <source>
        <dbReference type="SAM" id="MobiDB-lite"/>
    </source>
</evidence>
<accession>A0ABT9HYP6</accession>
<sequence>MQRLIALCDYIATEGIMAEQEKDQEQNKNQQVYLLAIAAIVVVILIAAWMLLKKEDMPAKPAVIVPQVVTEPVIIDLPPEPQPEIDNEEAEPEPEVSAQTESVDIVEAPVELPLPALDNSDQEVKQKLLALEWQPGLVGLFITEDMLRNFALQVDNIAQGQLAKKHPLLQPLEQKFTPSAQDAMQLNDESFARFQPYIQLLESVPPAKLITLFDRYEPLLQQAYAEQGYPDELFKNKLITAIEVLLATPDESYPLQLVRPGVMYKFADPEIEQLPAAQKQMLRLGPANMAKVKAVLRQYHSQLTAV</sequence>
<keyword evidence="2" id="KW-1133">Transmembrane helix</keyword>
<dbReference type="Proteomes" id="UP001231109">
    <property type="component" value="Unassembled WGS sequence"/>
</dbReference>
<evidence type="ECO:0000256" key="2">
    <source>
        <dbReference type="SAM" id="Phobius"/>
    </source>
</evidence>
<protein>
    <submittedName>
        <fullName evidence="3">DUF3014 domain-containing protein</fullName>
    </submittedName>
</protein>
<name>A0ABT9HYP6_9GAMM</name>
<feature type="transmembrane region" description="Helical" evidence="2">
    <location>
        <begin position="32"/>
        <end position="52"/>
    </location>
</feature>
<feature type="compositionally biased region" description="Acidic residues" evidence="1">
    <location>
        <begin position="83"/>
        <end position="94"/>
    </location>
</feature>
<dbReference type="EMBL" id="JAPJDZ010000015">
    <property type="protein sequence ID" value="MDP5135930.1"/>
    <property type="molecule type" value="Genomic_DNA"/>
</dbReference>
<evidence type="ECO:0000313" key="4">
    <source>
        <dbReference type="Proteomes" id="UP001231109"/>
    </source>
</evidence>
<gene>
    <name evidence="3" type="ORF">ORJ04_08215</name>
</gene>
<dbReference type="Pfam" id="PF11219">
    <property type="entry name" value="DUF3014"/>
    <property type="match status" value="1"/>
</dbReference>